<evidence type="ECO:0000313" key="3">
    <source>
        <dbReference type="EMBL" id="KYM97043.1"/>
    </source>
</evidence>
<sequence length="847" mass="91525">MFLMLSRILTRSNCILILIMFNLASSAPLKSQRNSPFQNERGFSASPKILEIQLPLKITSKEDLVAWSKYVMSLMASKMNLPSIFKNSPSVEKRFPFTSNSGSKSKEIMKKVSLNEKRQGLNYPARRLKEPPLQRPDDKVVAYPLPIGAMQTTSSSSQDPSSLSTSNINGPTDFGPYTDFNIGNPFQQSGFDTFENFEAFLQPPANMYLPLPPINIAQSYQNSIDKNVSDFEEPAKLQTTRNSLNLHIQNNELQQTLPTAVNNGLIGLNLSHSIGEPMLTFPFQAVITIAKELPLATMISKMQSKDYTAVSDFPNEFLPYFENDYLLANKSERVNVVFNDFVTETSETKTEEKVKKGKQKEEQKQQNINEQKKQNQKKMKSTKKQKSSIKRQSAVLGDLLRMLGILRKLPKNSTEINVARPLLSILKGTNTQKIQVAFEETPPNRGRRNETFQEQQMSENDDENDNTGNVDNGTSDNRNGDTDNENDNTENDNDDEPQTEAQEEEEEEGGSIQALIELLPLAAPILEELSDPESDVDIAEVLQGAIPLLEGLSDPEEEGGVDLPAVLLPLSQKLSEGPEGQGSDSGAILGPIIQLIAPLSGPLSGPLIGPLSRTSSGPEGVQGSASVFAASGEPLSKPQGPYGQSVLSGLIAGITAKLSKESAASASESDVKSLVSSIVSGVLAGASTGSKGNKGHYGYNRYGQYGNTGYGQNSYGGNRDTSHASTSYGGYDSYGKPETPSGSDLSPLKEVLGAFLKLSATSATSSANLSGTSSSSSAGLSASSSQSSGEPEKPTYGPPTYGSPTNPPYSPPSPPPSRPSYAAPPSTNSPYVSFTRRQVLRQPIKKF</sequence>
<reference evidence="3 4" key="1">
    <citation type="submission" date="2016-03" db="EMBL/GenBank/DDBJ databases">
        <title>Cyphomyrmex costatus WGS genome.</title>
        <authorList>
            <person name="Nygaard S."/>
            <person name="Hu H."/>
            <person name="Boomsma J."/>
            <person name="Zhang G."/>
        </authorList>
    </citation>
    <scope>NUCLEOTIDE SEQUENCE [LARGE SCALE GENOMIC DNA]</scope>
    <source>
        <strain evidence="3">MS0001</strain>
        <tissue evidence="3">Whole body</tissue>
    </source>
</reference>
<feature type="compositionally biased region" description="Basic residues" evidence="1">
    <location>
        <begin position="374"/>
        <end position="389"/>
    </location>
</feature>
<feature type="region of interest" description="Disordered" evidence="1">
    <location>
        <begin position="348"/>
        <end position="390"/>
    </location>
</feature>
<evidence type="ECO:0000313" key="4">
    <source>
        <dbReference type="Proteomes" id="UP000078542"/>
    </source>
</evidence>
<accession>A0A151IBM6</accession>
<feature type="compositionally biased region" description="Low complexity" evidence="1">
    <location>
        <begin position="765"/>
        <end position="804"/>
    </location>
</feature>
<proteinExistence type="predicted"/>
<feature type="signal peptide" evidence="2">
    <location>
        <begin position="1"/>
        <end position="26"/>
    </location>
</feature>
<feature type="region of interest" description="Disordered" evidence="1">
    <location>
        <begin position="713"/>
        <end position="745"/>
    </location>
</feature>
<protein>
    <submittedName>
        <fullName evidence="3">Uncharacterized protein</fullName>
    </submittedName>
</protein>
<feature type="region of interest" description="Disordered" evidence="1">
    <location>
        <begin position="765"/>
        <end position="837"/>
    </location>
</feature>
<evidence type="ECO:0000256" key="2">
    <source>
        <dbReference type="SAM" id="SignalP"/>
    </source>
</evidence>
<feature type="region of interest" description="Disordered" evidence="1">
    <location>
        <begin position="437"/>
        <end position="510"/>
    </location>
</feature>
<feature type="compositionally biased region" description="Pro residues" evidence="1">
    <location>
        <begin position="805"/>
        <end position="818"/>
    </location>
</feature>
<dbReference type="AlphaFoldDB" id="A0A151IBM6"/>
<keyword evidence="4" id="KW-1185">Reference proteome</keyword>
<feature type="region of interest" description="Disordered" evidence="1">
    <location>
        <begin position="150"/>
        <end position="170"/>
    </location>
</feature>
<gene>
    <name evidence="3" type="ORF">ALC62_12308</name>
</gene>
<feature type="compositionally biased region" description="Acidic residues" evidence="1">
    <location>
        <begin position="482"/>
        <end position="509"/>
    </location>
</feature>
<keyword evidence="2" id="KW-0732">Signal</keyword>
<name>A0A151IBM6_9HYME</name>
<evidence type="ECO:0000256" key="1">
    <source>
        <dbReference type="SAM" id="MobiDB-lite"/>
    </source>
</evidence>
<feature type="compositionally biased region" description="Basic and acidic residues" evidence="1">
    <location>
        <begin position="348"/>
        <end position="364"/>
    </location>
</feature>
<organism evidence="3 4">
    <name type="scientific">Cyphomyrmex costatus</name>
    <dbReference type="NCBI Taxonomy" id="456900"/>
    <lineage>
        <taxon>Eukaryota</taxon>
        <taxon>Metazoa</taxon>
        <taxon>Ecdysozoa</taxon>
        <taxon>Arthropoda</taxon>
        <taxon>Hexapoda</taxon>
        <taxon>Insecta</taxon>
        <taxon>Pterygota</taxon>
        <taxon>Neoptera</taxon>
        <taxon>Endopterygota</taxon>
        <taxon>Hymenoptera</taxon>
        <taxon>Apocrita</taxon>
        <taxon>Aculeata</taxon>
        <taxon>Formicoidea</taxon>
        <taxon>Formicidae</taxon>
        <taxon>Myrmicinae</taxon>
        <taxon>Cyphomyrmex</taxon>
    </lineage>
</organism>
<dbReference type="STRING" id="456900.A0A151IBM6"/>
<feature type="compositionally biased region" description="Polar residues" evidence="1">
    <location>
        <begin position="466"/>
        <end position="475"/>
    </location>
</feature>
<feature type="compositionally biased region" description="Low complexity" evidence="1">
    <location>
        <begin position="152"/>
        <end position="166"/>
    </location>
</feature>
<feature type="chain" id="PRO_5007582076" evidence="2">
    <location>
        <begin position="27"/>
        <end position="847"/>
    </location>
</feature>
<dbReference type="EMBL" id="KQ978095">
    <property type="protein sequence ID" value="KYM97043.1"/>
    <property type="molecule type" value="Genomic_DNA"/>
</dbReference>
<dbReference type="Proteomes" id="UP000078542">
    <property type="component" value="Unassembled WGS sequence"/>
</dbReference>